<dbReference type="Pfam" id="PF00317">
    <property type="entry name" value="Ribonuc_red_lgN"/>
    <property type="match status" value="1"/>
</dbReference>
<feature type="region of interest" description="Disordered" evidence="5">
    <location>
        <begin position="1346"/>
        <end position="1368"/>
    </location>
</feature>
<comment type="catalytic activity">
    <reaction evidence="4">
        <text>a 2'-deoxyribonucleoside 5'-diphosphate + [thioredoxin]-disulfide + H2O = a ribonucleoside 5'-diphosphate + [thioredoxin]-dithiol</text>
        <dbReference type="Rhea" id="RHEA:23252"/>
        <dbReference type="Rhea" id="RHEA-COMP:10698"/>
        <dbReference type="Rhea" id="RHEA-COMP:10700"/>
        <dbReference type="ChEBI" id="CHEBI:15377"/>
        <dbReference type="ChEBI" id="CHEBI:29950"/>
        <dbReference type="ChEBI" id="CHEBI:50058"/>
        <dbReference type="ChEBI" id="CHEBI:57930"/>
        <dbReference type="ChEBI" id="CHEBI:73316"/>
        <dbReference type="EC" id="1.17.4.1"/>
    </reaction>
</comment>
<dbReference type="PANTHER" id="PTHR11573:SF6">
    <property type="entry name" value="RIBONUCLEOSIDE-DIPHOSPHATE REDUCTASE LARGE SUBUNIT"/>
    <property type="match status" value="1"/>
</dbReference>
<evidence type="ECO:0000256" key="1">
    <source>
        <dbReference type="ARBA" id="ARBA00010406"/>
    </source>
</evidence>
<dbReference type="PANTHER" id="PTHR11573">
    <property type="entry name" value="RIBONUCLEOSIDE-DIPHOSPHATE REDUCTASE LARGE CHAIN"/>
    <property type="match status" value="1"/>
</dbReference>
<dbReference type="InterPro" id="IPR039718">
    <property type="entry name" value="Rrm1"/>
</dbReference>
<evidence type="ECO:0000313" key="8">
    <source>
        <dbReference type="EMBL" id="KAF6742987.1"/>
    </source>
</evidence>
<comment type="function">
    <text evidence="4">Provides the precursors necessary for DNA synthesis. Catalyzes the biosynthesis of deoxyribonucleotides from the corresponding ribonucleotides.</text>
</comment>
<dbReference type="InterPro" id="IPR000788">
    <property type="entry name" value="RNR_lg_C"/>
</dbReference>
<dbReference type="SUPFAM" id="SSF51998">
    <property type="entry name" value="PFL-like glycyl radical enzymes"/>
    <property type="match status" value="1"/>
</dbReference>
<protein>
    <recommendedName>
        <fullName evidence="2 4">Ribonucleoside-diphosphate reductase</fullName>
        <ecNumber evidence="2 4">1.17.4.1</ecNumber>
    </recommendedName>
</protein>
<reference evidence="8 9" key="1">
    <citation type="submission" date="2020-07" db="EMBL/GenBank/DDBJ databases">
        <title>Comparative genomics of pyrophilous fungi reveals a link between fire events and developmental genes.</title>
        <authorList>
            <consortium name="DOE Joint Genome Institute"/>
            <person name="Steindorff A.S."/>
            <person name="Carver A."/>
            <person name="Calhoun S."/>
            <person name="Stillman K."/>
            <person name="Liu H."/>
            <person name="Lipzen A."/>
            <person name="Pangilinan J."/>
            <person name="Labutti K."/>
            <person name="Bruns T.D."/>
            <person name="Grigoriev I.V."/>
        </authorList>
    </citation>
    <scope>NUCLEOTIDE SEQUENCE [LARGE SCALE GENOMIC DNA]</scope>
    <source>
        <strain evidence="8 9">CBS 144469</strain>
    </source>
</reference>
<feature type="domain" description="Ribonucleotide reductase large subunit C-terminal" evidence="7">
    <location>
        <begin position="445"/>
        <end position="537"/>
    </location>
</feature>
<dbReference type="PRINTS" id="PR01183">
    <property type="entry name" value="RIBORDTASEM1"/>
</dbReference>
<dbReference type="GO" id="GO:0004748">
    <property type="term" value="F:ribonucleoside-diphosphate reductase activity, thioredoxin disulfide as acceptor"/>
    <property type="evidence" value="ECO:0007669"/>
    <property type="project" value="UniProtKB-EC"/>
</dbReference>
<feature type="region of interest" description="Disordered" evidence="5">
    <location>
        <begin position="523"/>
        <end position="547"/>
    </location>
</feature>
<dbReference type="Pfam" id="PF02867">
    <property type="entry name" value="Ribonuc_red_lgC"/>
    <property type="match status" value="2"/>
</dbReference>
<dbReference type="GO" id="GO:0005971">
    <property type="term" value="C:ribonucleoside-diphosphate reductase complex"/>
    <property type="evidence" value="ECO:0007669"/>
    <property type="project" value="TreeGrafter"/>
</dbReference>
<evidence type="ECO:0000259" key="7">
    <source>
        <dbReference type="Pfam" id="PF02867"/>
    </source>
</evidence>
<dbReference type="EMBL" id="JACGCI010000161">
    <property type="protein sequence ID" value="KAF6742987.1"/>
    <property type="molecule type" value="Genomic_DNA"/>
</dbReference>
<feature type="compositionally biased region" description="Low complexity" evidence="5">
    <location>
        <begin position="525"/>
        <end position="539"/>
    </location>
</feature>
<gene>
    <name evidence="8" type="ORF">DFP72DRAFT_859645</name>
</gene>
<proteinExistence type="inferred from homology"/>
<accession>A0A8H6HBB9</accession>
<evidence type="ECO:0000256" key="2">
    <source>
        <dbReference type="ARBA" id="ARBA00012274"/>
    </source>
</evidence>
<dbReference type="SUPFAM" id="SSF48168">
    <property type="entry name" value="R1 subunit of ribonucleotide reductase, N-terminal domain"/>
    <property type="match status" value="1"/>
</dbReference>
<evidence type="ECO:0000256" key="4">
    <source>
        <dbReference type="RuleBase" id="RU003410"/>
    </source>
</evidence>
<dbReference type="InterPro" id="IPR008926">
    <property type="entry name" value="RNR_R1-su_N"/>
</dbReference>
<evidence type="ECO:0000256" key="3">
    <source>
        <dbReference type="ARBA" id="ARBA00023002"/>
    </source>
</evidence>
<dbReference type="UniPathway" id="UPA00326"/>
<organism evidence="8 9">
    <name type="scientific">Ephemerocybe angulata</name>
    <dbReference type="NCBI Taxonomy" id="980116"/>
    <lineage>
        <taxon>Eukaryota</taxon>
        <taxon>Fungi</taxon>
        <taxon>Dikarya</taxon>
        <taxon>Basidiomycota</taxon>
        <taxon>Agaricomycotina</taxon>
        <taxon>Agaricomycetes</taxon>
        <taxon>Agaricomycetidae</taxon>
        <taxon>Agaricales</taxon>
        <taxon>Agaricineae</taxon>
        <taxon>Psathyrellaceae</taxon>
        <taxon>Ephemerocybe</taxon>
    </lineage>
</organism>
<keyword evidence="9" id="KW-1185">Reference proteome</keyword>
<dbReference type="GO" id="GO:0005524">
    <property type="term" value="F:ATP binding"/>
    <property type="evidence" value="ECO:0007669"/>
    <property type="project" value="InterPro"/>
</dbReference>
<name>A0A8H6HBB9_9AGAR</name>
<dbReference type="GO" id="GO:0009263">
    <property type="term" value="P:deoxyribonucleotide biosynthetic process"/>
    <property type="evidence" value="ECO:0007669"/>
    <property type="project" value="UniProtKB-KW"/>
</dbReference>
<comment type="similarity">
    <text evidence="1 4">Belongs to the ribonucleoside diphosphate reductase large chain family.</text>
</comment>
<sequence length="1368" mass="149172">MPSEEYSCFVSKKNGTLEEYDRNKVVRRLRLLMRQEGIPESIDGMLDRIAALGLEKSSPAVDSCAIDSLLADISASLDTLGSSYRLLSAALELSNIYAITQSLFSDAMHDALAMGLLDGNFIHLVDGYERELNDVVRPEEDRRFGYPALRVLRSSYLLRQGKVLLERPQYMWLRVALHIHGSDLEMVKATYNLMSTFMIMPSTTLLANGGLRDRADHSSYRFSVGSTSDAMLSSLGNLAILARDGARLDLECQSVPAERSIVGGVSQAGLVATMNLLVASLHVAGCRPSGPRGAVCFYLEPWHAEFESYMRIIKARGRREESGSDPHYGLLLNDLFMTRVRSGGEWSLFCPSQAPLLLTSHGADFDAEYARLEASGVRKRTTSARRLWRLIAELQVATGGPSITFKDAANSDGTLLPVESITPPSLRLGMVRPVGTTRPAPSKVARHAISALYTSTTRAFHSQDVLQEADAARVALGVGVLGLADAFALMNISYDSDEARQTNLHIAETVRYCTLDQICRLSRRGTSQPSSPGTSPAGPRHTYNGSMPPEPVPYDWKALEAQTIGSRASVDCRPRTFSWLHSVVCLVSTIKVPSKVFAYIPGHFLHTMEQIGLWNSSLRDRIIAEGGEYTSSLSISVVLQYAKVIRLYKEHQVYPRRNSGCIQNRLGCGPDSYSGHGRGLRFRLMSRPFGLPVYGQTVGSLSGWMGYKTGFQRLVSKTLPHSFPVVLPKDVLDSDTPLECIGSGSAADPICLPCCLIFSDWVRRTQGGMSKQLRFTIALKAVLPTENDDLARRLVRMVRTWTAYIIIERAGSRVCMLARFTPPYNVHALTSTTACAGPHYAGSERDGSDSDGHEDTHTNQYPLLVLGRGNQPWKHTLHLVFGLTESWVGLAAPRRSSVEEPVLLACKTIAAPLAILELVDKYLSSQLVKTGLAQYTAAADELRGSEWGGRLGWVQVVLYDGNGASSFALELVAGVGKGLGGLLLCAMRAEGSMDTVVISTHTSSLNTLVLLVPPGMVPDEYSQILTRTAEGMQAYRLAKQILAVRYPSRWGQKCGGGGHEDMRTSFVWAYLKLKYGEDDGRKTVAGRIYRVTKTPSTKLPAELRNAATRHLTSQLDYDLAGFLGLTGDLGLPTLGSTPYATCVVAYGPYTSPNHPLLPSSSSLDLSLLSLFETTLNGNILLGGSVDLNAPWMFVSDSTVRLLGRNHATLKEAHVKLHCHGKRYERRTRWSLPKAFFHSISPSELSGAVLEHTLILNLNSSFVLCAIQAVLPDIRSFSKMTVLYELTDTLVRSVTSTKALGPSSATPPCQEDSFGFHFAASERGAVNSDSGISRMTACISHLDIPGASTSSTPHLPPSGDLPPSIISVM</sequence>
<comment type="caution">
    <text evidence="8">The sequence shown here is derived from an EMBL/GenBank/DDBJ whole genome shotgun (WGS) entry which is preliminary data.</text>
</comment>
<evidence type="ECO:0000259" key="6">
    <source>
        <dbReference type="Pfam" id="PF00317"/>
    </source>
</evidence>
<dbReference type="EC" id="1.17.4.1" evidence="2 4"/>
<feature type="domain" description="Ribonucleotide reductase large subunit N-terminal" evidence="6">
    <location>
        <begin position="143"/>
        <end position="213"/>
    </location>
</feature>
<keyword evidence="3 4" id="KW-0560">Oxidoreductase</keyword>
<dbReference type="Proteomes" id="UP000521943">
    <property type="component" value="Unassembled WGS sequence"/>
</dbReference>
<keyword evidence="4" id="KW-0215">Deoxyribonucleotide synthesis</keyword>
<dbReference type="InterPro" id="IPR013509">
    <property type="entry name" value="RNR_lsu_N"/>
</dbReference>
<evidence type="ECO:0000256" key="5">
    <source>
        <dbReference type="SAM" id="MobiDB-lite"/>
    </source>
</evidence>
<evidence type="ECO:0000313" key="9">
    <source>
        <dbReference type="Proteomes" id="UP000521943"/>
    </source>
</evidence>
<dbReference type="Gene3D" id="3.20.70.20">
    <property type="match status" value="2"/>
</dbReference>
<feature type="domain" description="Ribonucleotide reductase large subunit C-terminal" evidence="7">
    <location>
        <begin position="259"/>
        <end position="415"/>
    </location>
</feature>